<dbReference type="GeneID" id="96005956"/>
<dbReference type="InterPro" id="IPR036864">
    <property type="entry name" value="Zn2-C6_fun-type_DNA-bd_sf"/>
</dbReference>
<comment type="caution">
    <text evidence="4">The sequence shown here is derived from an EMBL/GenBank/DDBJ whole genome shotgun (WGS) entry which is preliminary data.</text>
</comment>
<dbReference type="PROSITE" id="PS50048">
    <property type="entry name" value="ZN2_CY6_FUNGAL_2"/>
    <property type="match status" value="1"/>
</dbReference>
<dbReference type="CDD" id="cd12148">
    <property type="entry name" value="fungal_TF_MHR"/>
    <property type="match status" value="1"/>
</dbReference>
<sequence length="669" mass="72960">MPTMSTEGKITKSALTRPVKLACTVCRNLRAKCDGEKPCSRCVERNCECTYVKSRRGGARYRSRPANTQNVVVLPCNSSEQSTTPDLDAEWELNISSMASPGSGLLHLDEPTSSFGSGCCALPIQPPDLPRTNAPLRSQPMPQVEPPSLDFGRLNEPLHTYNSDESLLDAYYRLIHIYLPILPPPPQASPGSDSTPPPTTDSPTSSAPSPGSESPLRLAIKAILMLVPHPSVSNPSRPSYVVLRRRAADQLVHQCLQMIEDESDMPEDLPLSTALAHTSTRSQRRSLHSDVPMELEAVLALCLLAIYEYAQRGNIRKMRDRAGQALVYAMDMSLHCMSRSETLHAEAKKRAWWMTYICSCQASIASCTPPTLLPDDPRFTTEMPRMGKSDVWKLFIESQQAILSATQFVIEMNHFVQDPEKSEMPVQKMQDLHTLIDNLIVAADQNPVDTAPTPIDPEATAARALHCMSVVKLNSARIKLHRYSAFSDLPVFTKRYCDLKPAPTAYSTAFVSDLVQWLTTSCASSSPPSPTLAPQTTNTQTLPFTRHSSTNLCLASALTIARAFESLPYPTPSPSLPSSSTPPRTLPSTACCAMQASYALLMACNAAWGMQSSGDGARGRELLRACEGGLYSLLGTLADYARAAEAVGGMRDQVREAIEGFAELFAGNV</sequence>
<gene>
    <name evidence="4" type="ORF">WHR41_04512</name>
</gene>
<keyword evidence="1" id="KW-0539">Nucleus</keyword>
<name>A0AB34KUA1_9PEZI</name>
<dbReference type="PANTHER" id="PTHR47431">
    <property type="entry name" value="ZN(II)2CYS6 TRANSCRIPTION FACTOR (EUROFUNG)-RELATED"/>
    <property type="match status" value="1"/>
</dbReference>
<protein>
    <recommendedName>
        <fullName evidence="3">Zn(2)-C6 fungal-type domain-containing protein</fullName>
    </recommendedName>
</protein>
<feature type="region of interest" description="Disordered" evidence="2">
    <location>
        <begin position="185"/>
        <end position="214"/>
    </location>
</feature>
<dbReference type="PROSITE" id="PS00463">
    <property type="entry name" value="ZN2_CY6_FUNGAL_1"/>
    <property type="match status" value="1"/>
</dbReference>
<dbReference type="GO" id="GO:0008270">
    <property type="term" value="F:zinc ion binding"/>
    <property type="evidence" value="ECO:0007669"/>
    <property type="project" value="InterPro"/>
</dbReference>
<feature type="compositionally biased region" description="Low complexity" evidence="2">
    <location>
        <begin position="201"/>
        <end position="214"/>
    </location>
</feature>
<dbReference type="Pfam" id="PF00172">
    <property type="entry name" value="Zn_clus"/>
    <property type="match status" value="1"/>
</dbReference>
<dbReference type="PANTHER" id="PTHR47431:SF5">
    <property type="entry name" value="ZN(II)2CYS6 TRANSCRIPTION FACTOR (EUROFUNG)"/>
    <property type="match status" value="1"/>
</dbReference>
<dbReference type="SUPFAM" id="SSF57701">
    <property type="entry name" value="Zn2/Cys6 DNA-binding domain"/>
    <property type="match status" value="1"/>
</dbReference>
<evidence type="ECO:0000313" key="4">
    <source>
        <dbReference type="EMBL" id="KAL1586744.1"/>
    </source>
</evidence>
<evidence type="ECO:0000256" key="1">
    <source>
        <dbReference type="ARBA" id="ARBA00023242"/>
    </source>
</evidence>
<evidence type="ECO:0000313" key="5">
    <source>
        <dbReference type="Proteomes" id="UP000803884"/>
    </source>
</evidence>
<dbReference type="Gene3D" id="4.10.240.10">
    <property type="entry name" value="Zn(2)-C6 fungal-type DNA-binding domain"/>
    <property type="match status" value="1"/>
</dbReference>
<accession>A0AB34KUA1</accession>
<dbReference type="SMART" id="SM00066">
    <property type="entry name" value="GAL4"/>
    <property type="match status" value="1"/>
</dbReference>
<dbReference type="AlphaFoldDB" id="A0AB34KUA1"/>
<dbReference type="RefSeq" id="XP_069229849.1">
    <property type="nucleotide sequence ID" value="XM_069373118.1"/>
</dbReference>
<keyword evidence="5" id="KW-1185">Reference proteome</keyword>
<reference evidence="4 5" key="1">
    <citation type="journal article" date="2020" name="Microbiol. Resour. Announc.">
        <title>Draft Genome Sequence of a Cladosporium Species Isolated from the Mesophotic Ascidian Didemnum maculosum.</title>
        <authorList>
            <person name="Gioti A."/>
            <person name="Siaperas R."/>
            <person name="Nikolaivits E."/>
            <person name="Le Goff G."/>
            <person name="Ouazzani J."/>
            <person name="Kotoulas G."/>
            <person name="Topakas E."/>
        </authorList>
    </citation>
    <scope>NUCLEOTIDE SEQUENCE [LARGE SCALE GENOMIC DNA]</scope>
    <source>
        <strain evidence="4 5">TM138-S3</strain>
    </source>
</reference>
<dbReference type="GO" id="GO:0000981">
    <property type="term" value="F:DNA-binding transcription factor activity, RNA polymerase II-specific"/>
    <property type="evidence" value="ECO:0007669"/>
    <property type="project" value="InterPro"/>
</dbReference>
<evidence type="ECO:0000256" key="2">
    <source>
        <dbReference type="SAM" id="MobiDB-lite"/>
    </source>
</evidence>
<organism evidence="4 5">
    <name type="scientific">Cladosporium halotolerans</name>
    <dbReference type="NCBI Taxonomy" id="1052096"/>
    <lineage>
        <taxon>Eukaryota</taxon>
        <taxon>Fungi</taxon>
        <taxon>Dikarya</taxon>
        <taxon>Ascomycota</taxon>
        <taxon>Pezizomycotina</taxon>
        <taxon>Dothideomycetes</taxon>
        <taxon>Dothideomycetidae</taxon>
        <taxon>Cladosporiales</taxon>
        <taxon>Cladosporiaceae</taxon>
        <taxon>Cladosporium</taxon>
    </lineage>
</organism>
<evidence type="ECO:0000259" key="3">
    <source>
        <dbReference type="PROSITE" id="PS50048"/>
    </source>
</evidence>
<dbReference type="Proteomes" id="UP000803884">
    <property type="component" value="Unassembled WGS sequence"/>
</dbReference>
<feature type="domain" description="Zn(2)-C6 fungal-type" evidence="3">
    <location>
        <begin position="22"/>
        <end position="51"/>
    </location>
</feature>
<dbReference type="EMBL" id="JAAQHG020000013">
    <property type="protein sequence ID" value="KAL1586744.1"/>
    <property type="molecule type" value="Genomic_DNA"/>
</dbReference>
<proteinExistence type="predicted"/>
<dbReference type="CDD" id="cd00067">
    <property type="entry name" value="GAL4"/>
    <property type="match status" value="1"/>
</dbReference>
<dbReference type="InterPro" id="IPR001138">
    <property type="entry name" value="Zn2Cys6_DnaBD"/>
</dbReference>